<evidence type="ECO:0000256" key="2">
    <source>
        <dbReference type="ARBA" id="ARBA00022692"/>
    </source>
</evidence>
<keyword evidence="3" id="KW-1133">Transmembrane helix</keyword>
<dbReference type="AlphaFoldDB" id="A0A7R9DNQ8"/>
<dbReference type="InterPro" id="IPR000832">
    <property type="entry name" value="GPCR_2_secretin-like"/>
</dbReference>
<evidence type="ECO:0000256" key="4">
    <source>
        <dbReference type="ARBA" id="ARBA00023136"/>
    </source>
</evidence>
<dbReference type="InterPro" id="IPR050332">
    <property type="entry name" value="GPCR_2"/>
</dbReference>
<gene>
    <name evidence="7" type="ORF">TPSB3V08_LOCUS11318</name>
</gene>
<dbReference type="Gene3D" id="1.20.1070.10">
    <property type="entry name" value="Rhodopsin 7-helix transmembrane proteins"/>
    <property type="match status" value="1"/>
</dbReference>
<dbReference type="Pfam" id="PF00002">
    <property type="entry name" value="7tm_2"/>
    <property type="match status" value="1"/>
</dbReference>
<dbReference type="PROSITE" id="PS50261">
    <property type="entry name" value="G_PROTEIN_RECEP_F2_4"/>
    <property type="match status" value="1"/>
</dbReference>
<dbReference type="EMBL" id="OD011975">
    <property type="protein sequence ID" value="CAD7416814.1"/>
    <property type="molecule type" value="Genomic_DNA"/>
</dbReference>
<dbReference type="InterPro" id="IPR017981">
    <property type="entry name" value="GPCR_2-like_7TM"/>
</dbReference>
<comment type="subcellular location">
    <subcellularLocation>
        <location evidence="1">Membrane</location>
        <topology evidence="1">Multi-pass membrane protein</topology>
    </subcellularLocation>
</comment>
<keyword evidence="5" id="KW-0732">Signal</keyword>
<protein>
    <recommendedName>
        <fullName evidence="6">G-protein coupled receptors family 2 profile 2 domain-containing protein</fullName>
    </recommendedName>
</protein>
<dbReference type="GO" id="GO:0007188">
    <property type="term" value="P:adenylate cyclase-modulating G protein-coupled receptor signaling pathway"/>
    <property type="evidence" value="ECO:0007669"/>
    <property type="project" value="TreeGrafter"/>
</dbReference>
<accession>A0A7R9DNQ8</accession>
<keyword evidence="4" id="KW-0472">Membrane</keyword>
<proteinExistence type="predicted"/>
<organism evidence="7">
    <name type="scientific">Timema poppense</name>
    <name type="common">Walking stick</name>
    <dbReference type="NCBI Taxonomy" id="170557"/>
    <lineage>
        <taxon>Eukaryota</taxon>
        <taxon>Metazoa</taxon>
        <taxon>Ecdysozoa</taxon>
        <taxon>Arthropoda</taxon>
        <taxon>Hexapoda</taxon>
        <taxon>Insecta</taxon>
        <taxon>Pterygota</taxon>
        <taxon>Neoptera</taxon>
        <taxon>Polyneoptera</taxon>
        <taxon>Phasmatodea</taxon>
        <taxon>Timematodea</taxon>
        <taxon>Timematoidea</taxon>
        <taxon>Timematidae</taxon>
        <taxon>Timema</taxon>
    </lineage>
</organism>
<evidence type="ECO:0000259" key="6">
    <source>
        <dbReference type="PROSITE" id="PS50261"/>
    </source>
</evidence>
<name>A0A7R9DNQ8_TIMPO</name>
<dbReference type="GO" id="GO:0005886">
    <property type="term" value="C:plasma membrane"/>
    <property type="evidence" value="ECO:0007669"/>
    <property type="project" value="TreeGrafter"/>
</dbReference>
<feature type="signal peptide" evidence="5">
    <location>
        <begin position="1"/>
        <end position="17"/>
    </location>
</feature>
<evidence type="ECO:0000256" key="3">
    <source>
        <dbReference type="ARBA" id="ARBA00022989"/>
    </source>
</evidence>
<dbReference type="GO" id="GO:0008528">
    <property type="term" value="F:G protein-coupled peptide receptor activity"/>
    <property type="evidence" value="ECO:0007669"/>
    <property type="project" value="TreeGrafter"/>
</dbReference>
<evidence type="ECO:0000256" key="1">
    <source>
        <dbReference type="ARBA" id="ARBA00004141"/>
    </source>
</evidence>
<keyword evidence="2" id="KW-0812">Transmembrane</keyword>
<feature type="chain" id="PRO_5030671648" description="G-protein coupled receptors family 2 profile 2 domain-containing protein" evidence="5">
    <location>
        <begin position="18"/>
        <end position="150"/>
    </location>
</feature>
<dbReference type="PANTHER" id="PTHR45620">
    <property type="entry name" value="PDF RECEPTOR-LIKE PROTEIN-RELATED"/>
    <property type="match status" value="1"/>
</dbReference>
<evidence type="ECO:0000256" key="5">
    <source>
        <dbReference type="SAM" id="SignalP"/>
    </source>
</evidence>
<feature type="domain" description="G-protein coupled receptors family 2 profile 2" evidence="6">
    <location>
        <begin position="1"/>
        <end position="90"/>
    </location>
</feature>
<sequence length="150" mass="17751">MLATFLLLFNVLRLLLTKYKNYNSEDIDRARRSVRMALLLLPLLVINDVFLLARTSKPKELWQLKMGTYTFRLIRGCQGIFMALIYCLLRREVLEGGRQMICYYIASRRYERARHDDNQLCETEDQTQAPSEAPSNTINLKETVTRWFKH</sequence>
<reference evidence="7" key="1">
    <citation type="submission" date="2020-11" db="EMBL/GenBank/DDBJ databases">
        <authorList>
            <person name="Tran Van P."/>
        </authorList>
    </citation>
    <scope>NUCLEOTIDE SEQUENCE</scope>
</reference>
<dbReference type="GO" id="GO:0007166">
    <property type="term" value="P:cell surface receptor signaling pathway"/>
    <property type="evidence" value="ECO:0007669"/>
    <property type="project" value="InterPro"/>
</dbReference>
<evidence type="ECO:0000313" key="7">
    <source>
        <dbReference type="EMBL" id="CAD7416814.1"/>
    </source>
</evidence>
<dbReference type="PANTHER" id="PTHR45620:SF17">
    <property type="entry name" value="PDF RECEPTOR"/>
    <property type="match status" value="1"/>
</dbReference>